<dbReference type="EMBL" id="JBHTEK010000006">
    <property type="protein sequence ID" value="MFC7671114.1"/>
    <property type="molecule type" value="Genomic_DNA"/>
</dbReference>
<evidence type="ECO:0008006" key="4">
    <source>
        <dbReference type="Google" id="ProtNLM"/>
    </source>
</evidence>
<dbReference type="Gene3D" id="3.50.50.60">
    <property type="entry name" value="FAD/NAD(P)-binding domain"/>
    <property type="match status" value="2"/>
</dbReference>
<dbReference type="PANTHER" id="PTHR10632:SF2">
    <property type="entry name" value="SULFIDE:QUINONE OXIDOREDUCTASE, MITOCHONDRIAL"/>
    <property type="match status" value="1"/>
</dbReference>
<comment type="caution">
    <text evidence="2">The sequence shown here is derived from an EMBL/GenBank/DDBJ whole genome shotgun (WGS) entry which is preliminary data.</text>
</comment>
<dbReference type="InterPro" id="IPR036188">
    <property type="entry name" value="FAD/NAD-bd_sf"/>
</dbReference>
<organism evidence="2 3">
    <name type="scientific">Hymenobacter humi</name>
    <dbReference type="NCBI Taxonomy" id="1411620"/>
    <lineage>
        <taxon>Bacteria</taxon>
        <taxon>Pseudomonadati</taxon>
        <taxon>Bacteroidota</taxon>
        <taxon>Cytophagia</taxon>
        <taxon>Cytophagales</taxon>
        <taxon>Hymenobacteraceae</taxon>
        <taxon>Hymenobacter</taxon>
    </lineage>
</organism>
<dbReference type="SUPFAM" id="SSF51905">
    <property type="entry name" value="FAD/NAD(P)-binding domain"/>
    <property type="match status" value="1"/>
</dbReference>
<accession>A0ABW2UCV4</accession>
<reference evidence="2" key="3">
    <citation type="submission" date="2024-09" db="EMBL/GenBank/DDBJ databases">
        <authorList>
            <person name="Sun Q."/>
            <person name="Mori K."/>
        </authorList>
    </citation>
    <scope>NUCLEOTIDE SEQUENCE</scope>
    <source>
        <strain evidence="2">JCM 19635</strain>
    </source>
</reference>
<dbReference type="PANTHER" id="PTHR10632">
    <property type="entry name" value="SULFIDE:QUINONE OXIDOREDUCTASE"/>
    <property type="match status" value="1"/>
</dbReference>
<evidence type="ECO:0000313" key="3">
    <source>
        <dbReference type="Proteomes" id="UP001596513"/>
    </source>
</evidence>
<reference evidence="3" key="2">
    <citation type="journal article" date="2019" name="Int. J. Syst. Evol. Microbiol.">
        <title>The Global Catalogue of Microorganisms (GCM) 10K type strain sequencing project: providing services to taxonomists for standard genome sequencing and annotation.</title>
        <authorList>
            <consortium name="The Broad Institute Genomics Platform"/>
            <consortium name="The Broad Institute Genome Sequencing Center for Infectious Disease"/>
            <person name="Wu L."/>
            <person name="Ma J."/>
        </authorList>
    </citation>
    <scope>NUCLEOTIDE SEQUENCE [LARGE SCALE GENOMIC DNA]</scope>
    <source>
        <strain evidence="3">JCM 19635</strain>
    </source>
</reference>
<keyword evidence="3" id="KW-1185">Reference proteome</keyword>
<proteinExistence type="predicted"/>
<protein>
    <recommendedName>
        <fullName evidence="4">Amine oxidase domain-containing protein</fullName>
    </recommendedName>
</protein>
<dbReference type="Proteomes" id="UP001596513">
    <property type="component" value="Unassembled WGS sequence"/>
</dbReference>
<evidence type="ECO:0000313" key="1">
    <source>
        <dbReference type="EMBL" id="MFC7671114.1"/>
    </source>
</evidence>
<reference evidence="2" key="1">
    <citation type="journal article" date="2014" name="Int. J. Syst. Evol. Microbiol.">
        <title>Complete genome of a new Firmicutes species belonging to the dominant human colonic microbiota ('Ruminococcus bicirculans') reveals two chromosomes and a selective capacity to utilize plant glucans.</title>
        <authorList>
            <consortium name="NISC Comparative Sequencing Program"/>
            <person name="Wegmann U."/>
            <person name="Louis P."/>
            <person name="Goesmann A."/>
            <person name="Henrissat B."/>
            <person name="Duncan S.H."/>
            <person name="Flint H.J."/>
        </authorList>
    </citation>
    <scope>NUCLEOTIDE SEQUENCE</scope>
    <source>
        <strain evidence="2">JCM 19635</strain>
    </source>
</reference>
<sequence>MKNFKGGTALFSAPNTPIKCGGAPQKIMYLASDYWRKHGVLDKANVRLTSGGSVIFGVKSFADALQKVVNRYGIKTDFLHNLKEIRGEQQEAVYDVYKDGQVVGEETLKFDLLHVVPPMSAPDFIKNSPLAVPGNPWAGSTWTSTRCSTCATPTSSAWATPPPRPMPKPGRPCASRYPWWSKTCCRC</sequence>
<dbReference type="InterPro" id="IPR015904">
    <property type="entry name" value="Sulphide_quinone_reductase"/>
</dbReference>
<gene>
    <name evidence="1" type="ORF">ACFQT0_29755</name>
    <name evidence="2" type="ORF">ACFQT0_30585</name>
</gene>
<name>A0ABW2UCV4_9BACT</name>
<evidence type="ECO:0000313" key="2">
    <source>
        <dbReference type="EMBL" id="MFC7671265.1"/>
    </source>
</evidence>
<dbReference type="RefSeq" id="WP_380207024.1">
    <property type="nucleotide sequence ID" value="NZ_JBHTEK010000006.1"/>
</dbReference>
<dbReference type="EMBL" id="JBHTEK010000006">
    <property type="protein sequence ID" value="MFC7671265.1"/>
    <property type="molecule type" value="Genomic_DNA"/>
</dbReference>